<evidence type="ECO:0000259" key="2">
    <source>
        <dbReference type="Pfam" id="PF10648"/>
    </source>
</evidence>
<evidence type="ECO:0000313" key="4">
    <source>
        <dbReference type="Proteomes" id="UP000005387"/>
    </source>
</evidence>
<protein>
    <submittedName>
        <fullName evidence="3">Spore germination protein-like protein</fullName>
    </submittedName>
</protein>
<reference evidence="3 4" key="1">
    <citation type="submission" date="2010-07" db="EMBL/GenBank/DDBJ databases">
        <title>The draft genome of Paenibacillus curdlanolyticus YK9.</title>
        <authorList>
            <consortium name="US DOE Joint Genome Institute (JGI-PGF)"/>
            <person name="Lucas S."/>
            <person name="Copeland A."/>
            <person name="Lapidus A."/>
            <person name="Cheng J.-F."/>
            <person name="Bruce D."/>
            <person name="Goodwin L."/>
            <person name="Pitluck S."/>
            <person name="Land M.L."/>
            <person name="Hauser L."/>
            <person name="Chang Y.-J."/>
            <person name="Jeffries C."/>
            <person name="Anderson I.J."/>
            <person name="Johnson E."/>
            <person name="Loganathan U."/>
            <person name="Mulhopadhyay B."/>
            <person name="Kyrpides N."/>
            <person name="Woyke T.J."/>
        </authorList>
    </citation>
    <scope>NUCLEOTIDE SEQUENCE [LARGE SCALE GENOMIC DNA]</scope>
    <source>
        <strain evidence="3 4">YK9</strain>
    </source>
</reference>
<dbReference type="EMBL" id="AEDD01000018">
    <property type="protein sequence ID" value="EFM08418.1"/>
    <property type="molecule type" value="Genomic_DNA"/>
</dbReference>
<dbReference type="Pfam" id="PF10648">
    <property type="entry name" value="Gmad2"/>
    <property type="match status" value="1"/>
</dbReference>
<keyword evidence="4" id="KW-1185">Reference proteome</keyword>
<accession>E0IGH8</accession>
<sequence length="202" mass="21199">MTRMTPPLRRRSWGIILLMLMLIIGLLAGCAEQESPVPPKSPAAKPTAQTPVDTANAPAATGNGKPTPKPTTPAAPTKPAKPAPSKPAVVAENKAFRVFAPAENSVVGKTFTVKGEARVFEAAFSYSFEDGHNVLAEGHVMADQGAPAWGKFAFDVTIKEASSPVGILTLYESSAKDGSKINVLHIAVKFADGIVKPVREGE</sequence>
<dbReference type="STRING" id="717606.PaecuDRAFT_4771"/>
<organism evidence="3 4">
    <name type="scientific">Paenibacillus curdlanolyticus YK9</name>
    <dbReference type="NCBI Taxonomy" id="717606"/>
    <lineage>
        <taxon>Bacteria</taxon>
        <taxon>Bacillati</taxon>
        <taxon>Bacillota</taxon>
        <taxon>Bacilli</taxon>
        <taxon>Bacillales</taxon>
        <taxon>Paenibacillaceae</taxon>
        <taxon>Paenibacillus</taxon>
    </lineage>
</organism>
<dbReference type="PROSITE" id="PS51257">
    <property type="entry name" value="PROKAR_LIPOPROTEIN"/>
    <property type="match status" value="1"/>
</dbReference>
<proteinExistence type="predicted"/>
<dbReference type="InterPro" id="IPR018911">
    <property type="entry name" value="Gmad2_Ig-like_dom"/>
</dbReference>
<dbReference type="Proteomes" id="UP000005387">
    <property type="component" value="Unassembled WGS sequence"/>
</dbReference>
<feature type="compositionally biased region" description="Low complexity" evidence="1">
    <location>
        <begin position="42"/>
        <end position="51"/>
    </location>
</feature>
<feature type="domain" description="Bacterial spore germination immunoglobulin-like" evidence="2">
    <location>
        <begin position="97"/>
        <end position="179"/>
    </location>
</feature>
<name>E0IGH8_9BACL</name>
<evidence type="ECO:0000256" key="1">
    <source>
        <dbReference type="SAM" id="MobiDB-lite"/>
    </source>
</evidence>
<dbReference type="AlphaFoldDB" id="E0IGH8"/>
<feature type="region of interest" description="Disordered" evidence="1">
    <location>
        <begin position="34"/>
        <end position="87"/>
    </location>
</feature>
<dbReference type="eggNOG" id="COG5401">
    <property type="taxonomic scope" value="Bacteria"/>
</dbReference>
<evidence type="ECO:0000313" key="3">
    <source>
        <dbReference type="EMBL" id="EFM08418.1"/>
    </source>
</evidence>
<gene>
    <name evidence="3" type="ORF">PaecuDRAFT_4771</name>
</gene>